<keyword evidence="3 7" id="KW-0479">Metal-binding</keyword>
<feature type="binding site" description="axial binding residue" evidence="7">
    <location>
        <position position="460"/>
    </location>
    <ligand>
        <name>heme</name>
        <dbReference type="ChEBI" id="CHEBI:30413"/>
    </ligand>
    <ligandPart>
        <name>Fe</name>
        <dbReference type="ChEBI" id="CHEBI:18248"/>
    </ligandPart>
</feature>
<dbReference type="SUPFAM" id="SSF48264">
    <property type="entry name" value="Cytochrome P450"/>
    <property type="match status" value="1"/>
</dbReference>
<evidence type="ECO:0000256" key="3">
    <source>
        <dbReference type="ARBA" id="ARBA00022723"/>
    </source>
</evidence>
<reference evidence="11" key="1">
    <citation type="journal article" date="2017" name="Genome Biol.">
        <title>Comparative genomics reveals high biological diversity and specific adaptations in the industrially and medically important fungal genus Aspergillus.</title>
        <authorList>
            <person name="de Vries R.P."/>
            <person name="Riley R."/>
            <person name="Wiebenga A."/>
            <person name="Aguilar-Osorio G."/>
            <person name="Amillis S."/>
            <person name="Uchima C.A."/>
            <person name="Anderluh G."/>
            <person name="Asadollahi M."/>
            <person name="Askin M."/>
            <person name="Barry K."/>
            <person name="Battaglia E."/>
            <person name="Bayram O."/>
            <person name="Benocci T."/>
            <person name="Braus-Stromeyer S.A."/>
            <person name="Caldana C."/>
            <person name="Canovas D."/>
            <person name="Cerqueira G.C."/>
            <person name="Chen F."/>
            <person name="Chen W."/>
            <person name="Choi C."/>
            <person name="Clum A."/>
            <person name="Dos Santos R.A."/>
            <person name="Damasio A.R."/>
            <person name="Diallinas G."/>
            <person name="Emri T."/>
            <person name="Fekete E."/>
            <person name="Flipphi M."/>
            <person name="Freyberg S."/>
            <person name="Gallo A."/>
            <person name="Gournas C."/>
            <person name="Habgood R."/>
            <person name="Hainaut M."/>
            <person name="Harispe M.L."/>
            <person name="Henrissat B."/>
            <person name="Hilden K.S."/>
            <person name="Hope R."/>
            <person name="Hossain A."/>
            <person name="Karabika E."/>
            <person name="Karaffa L."/>
            <person name="Karanyi Z."/>
            <person name="Krasevec N."/>
            <person name="Kuo A."/>
            <person name="Kusch H."/>
            <person name="LaButti K."/>
            <person name="Lagendijk E.L."/>
            <person name="Lapidus A."/>
            <person name="Levasseur A."/>
            <person name="Lindquist E."/>
            <person name="Lipzen A."/>
            <person name="Logrieco A.F."/>
            <person name="MacCabe A."/>
            <person name="Maekelae M.R."/>
            <person name="Malavazi I."/>
            <person name="Melin P."/>
            <person name="Meyer V."/>
            <person name="Mielnichuk N."/>
            <person name="Miskei M."/>
            <person name="Molnar A.P."/>
            <person name="Mule G."/>
            <person name="Ngan C.Y."/>
            <person name="Orejas M."/>
            <person name="Orosz E."/>
            <person name="Ouedraogo J.P."/>
            <person name="Overkamp K.M."/>
            <person name="Park H.-S."/>
            <person name="Perrone G."/>
            <person name="Piumi F."/>
            <person name="Punt P.J."/>
            <person name="Ram A.F."/>
            <person name="Ramon A."/>
            <person name="Rauscher S."/>
            <person name="Record E."/>
            <person name="Riano-Pachon D.M."/>
            <person name="Robert V."/>
            <person name="Roehrig J."/>
            <person name="Ruller R."/>
            <person name="Salamov A."/>
            <person name="Salih N.S."/>
            <person name="Samson R.A."/>
            <person name="Sandor E."/>
            <person name="Sanguinetti M."/>
            <person name="Schuetze T."/>
            <person name="Sepcic K."/>
            <person name="Shelest E."/>
            <person name="Sherlock G."/>
            <person name="Sophianopoulou V."/>
            <person name="Squina F.M."/>
            <person name="Sun H."/>
            <person name="Susca A."/>
            <person name="Todd R.B."/>
            <person name="Tsang A."/>
            <person name="Unkles S.E."/>
            <person name="van de Wiele N."/>
            <person name="van Rossen-Uffink D."/>
            <person name="Oliveira J.V."/>
            <person name="Vesth T.C."/>
            <person name="Visser J."/>
            <person name="Yu J.-H."/>
            <person name="Zhou M."/>
            <person name="Andersen M.R."/>
            <person name="Archer D.B."/>
            <person name="Baker S.E."/>
            <person name="Benoit I."/>
            <person name="Brakhage A.A."/>
            <person name="Braus G.H."/>
            <person name="Fischer R."/>
            <person name="Frisvad J.C."/>
            <person name="Goldman G.H."/>
            <person name="Houbraken J."/>
            <person name="Oakley B."/>
            <person name="Pocsi I."/>
            <person name="Scazzocchio C."/>
            <person name="Seiboth B."/>
            <person name="vanKuyk P.A."/>
            <person name="Wortman J."/>
            <person name="Dyer P.S."/>
            <person name="Grigoriev I.V."/>
        </authorList>
    </citation>
    <scope>NUCLEOTIDE SEQUENCE [LARGE SCALE GENOMIC DNA]</scope>
    <source>
        <strain evidence="11">CBS 106.47</strain>
    </source>
</reference>
<dbReference type="Gene3D" id="1.10.630.10">
    <property type="entry name" value="Cytochrome P450"/>
    <property type="match status" value="1"/>
</dbReference>
<dbReference type="GO" id="GO:0016705">
    <property type="term" value="F:oxidoreductase activity, acting on paired donors, with incorporation or reduction of molecular oxygen"/>
    <property type="evidence" value="ECO:0007669"/>
    <property type="project" value="InterPro"/>
</dbReference>
<dbReference type="VEuPathDB" id="FungiDB:ASPFODRAFT_160771"/>
<evidence type="ECO:0008006" key="12">
    <source>
        <dbReference type="Google" id="ProtNLM"/>
    </source>
</evidence>
<evidence type="ECO:0000256" key="6">
    <source>
        <dbReference type="ARBA" id="ARBA00023033"/>
    </source>
</evidence>
<dbReference type="GO" id="GO:0005506">
    <property type="term" value="F:iron ion binding"/>
    <property type="evidence" value="ECO:0007669"/>
    <property type="project" value="InterPro"/>
</dbReference>
<dbReference type="PROSITE" id="PS00086">
    <property type="entry name" value="CYTOCHROME_P450"/>
    <property type="match status" value="1"/>
</dbReference>
<evidence type="ECO:0000313" key="10">
    <source>
        <dbReference type="EMBL" id="OJZ87753.1"/>
    </source>
</evidence>
<keyword evidence="9" id="KW-0472">Membrane</keyword>
<dbReference type="InterPro" id="IPR002401">
    <property type="entry name" value="Cyt_P450_E_grp-I"/>
</dbReference>
<protein>
    <recommendedName>
        <fullName evidence="12">Cytochrome P450</fullName>
    </recommendedName>
</protein>
<dbReference type="AlphaFoldDB" id="A0A1M3TLV0"/>
<keyword evidence="9" id="KW-1133">Transmembrane helix</keyword>
<evidence type="ECO:0000313" key="11">
    <source>
        <dbReference type="Proteomes" id="UP000184063"/>
    </source>
</evidence>
<dbReference type="PRINTS" id="PR00385">
    <property type="entry name" value="P450"/>
</dbReference>
<dbReference type="Pfam" id="PF00067">
    <property type="entry name" value="p450"/>
    <property type="match status" value="1"/>
</dbReference>
<comment type="cofactor">
    <cofactor evidence="1 7">
        <name>heme</name>
        <dbReference type="ChEBI" id="CHEBI:30413"/>
    </cofactor>
</comment>
<dbReference type="PANTHER" id="PTHR24305">
    <property type="entry name" value="CYTOCHROME P450"/>
    <property type="match status" value="1"/>
</dbReference>
<evidence type="ECO:0000256" key="2">
    <source>
        <dbReference type="ARBA" id="ARBA00010617"/>
    </source>
</evidence>
<evidence type="ECO:0000256" key="1">
    <source>
        <dbReference type="ARBA" id="ARBA00001971"/>
    </source>
</evidence>
<dbReference type="GO" id="GO:0004497">
    <property type="term" value="F:monooxygenase activity"/>
    <property type="evidence" value="ECO:0007669"/>
    <property type="project" value="UniProtKB-KW"/>
</dbReference>
<keyword evidence="5 7" id="KW-0408">Iron</keyword>
<evidence type="ECO:0000256" key="8">
    <source>
        <dbReference type="RuleBase" id="RU000461"/>
    </source>
</evidence>
<feature type="transmembrane region" description="Helical" evidence="9">
    <location>
        <begin position="12"/>
        <end position="32"/>
    </location>
</feature>
<keyword evidence="7 8" id="KW-0349">Heme</keyword>
<dbReference type="PRINTS" id="PR00463">
    <property type="entry name" value="EP450I"/>
</dbReference>
<dbReference type="InterPro" id="IPR017972">
    <property type="entry name" value="Cyt_P450_CS"/>
</dbReference>
<dbReference type="PANTHER" id="PTHR24305:SF232">
    <property type="entry name" value="P450, PUTATIVE (EUROFUNG)-RELATED"/>
    <property type="match status" value="1"/>
</dbReference>
<dbReference type="InterPro" id="IPR050121">
    <property type="entry name" value="Cytochrome_P450_monoxygenase"/>
</dbReference>
<keyword evidence="4 8" id="KW-0560">Oxidoreductase</keyword>
<sequence length="525" mass="60020">METLSERLPVYLHWAPLFILSLIFINHIIGVIKAIKSPLSRIPGPWYAPLTTLHLNYAFARGTIWKAVEKSHTQYGPIFRLGPRQVWISDKEAIKAILMTVDLPKVTMYAEISRDRTSPGLFGEIRPDPHKRLKKFLSPAFTIAYVDGLEFLFSKCVGDLINRYVDLISCPSPKGEKAPVVTDLMEDLHSLALDIMGECSFGNGFGQTNKNRKLELEFDEDVWRTIPTAIFRGMTRRYQFVYIKRLLRRLGLNVEFDWPREMIAAISAVASHRKATPKSVRPDLLQHLLENGERPDSGVKMGTREVVDQMAEILLAGSETTSGTIACFFLEILRNPEIKDELMKSLPVLHPSDPIIPSKTVRTSPEYEYLEACIKEVLRLHPIASEMGRRTGKTPIELMGFHLPAHTIVSASYRQLHRDPKYWVEPLRFWPERWLDPRPSDVPAPDMQAYYPFSAGKHSCIGKNFAMAEIRMLTANIFSRFDLAEVPGQDIDYRQYITMQFEKGSWKAFLTPRYQLSHPFSVTVA</sequence>
<keyword evidence="9" id="KW-0812">Transmembrane</keyword>
<dbReference type="EMBL" id="KV878240">
    <property type="protein sequence ID" value="OJZ87753.1"/>
    <property type="molecule type" value="Genomic_DNA"/>
</dbReference>
<accession>A0A1M3TLV0</accession>
<evidence type="ECO:0000256" key="7">
    <source>
        <dbReference type="PIRSR" id="PIRSR602401-1"/>
    </source>
</evidence>
<evidence type="ECO:0000256" key="9">
    <source>
        <dbReference type="SAM" id="Phobius"/>
    </source>
</evidence>
<organism evidence="10 11">
    <name type="scientific">Aspergillus luchuensis (strain CBS 106.47)</name>
    <dbReference type="NCBI Taxonomy" id="1137211"/>
    <lineage>
        <taxon>Eukaryota</taxon>
        <taxon>Fungi</taxon>
        <taxon>Dikarya</taxon>
        <taxon>Ascomycota</taxon>
        <taxon>Pezizomycotina</taxon>
        <taxon>Eurotiomycetes</taxon>
        <taxon>Eurotiomycetidae</taxon>
        <taxon>Eurotiales</taxon>
        <taxon>Aspergillaceae</taxon>
        <taxon>Aspergillus</taxon>
        <taxon>Aspergillus subgen. Circumdati</taxon>
    </lineage>
</organism>
<keyword evidence="6 8" id="KW-0503">Monooxygenase</keyword>
<evidence type="ECO:0000256" key="4">
    <source>
        <dbReference type="ARBA" id="ARBA00023002"/>
    </source>
</evidence>
<dbReference type="InterPro" id="IPR001128">
    <property type="entry name" value="Cyt_P450"/>
</dbReference>
<comment type="similarity">
    <text evidence="2 8">Belongs to the cytochrome P450 family.</text>
</comment>
<gene>
    <name evidence="10" type="ORF">ASPFODRAFT_160771</name>
</gene>
<evidence type="ECO:0000256" key="5">
    <source>
        <dbReference type="ARBA" id="ARBA00023004"/>
    </source>
</evidence>
<dbReference type="GO" id="GO:0020037">
    <property type="term" value="F:heme binding"/>
    <property type="evidence" value="ECO:0007669"/>
    <property type="project" value="InterPro"/>
</dbReference>
<dbReference type="OrthoDB" id="655030at2759"/>
<dbReference type="InterPro" id="IPR036396">
    <property type="entry name" value="Cyt_P450_sf"/>
</dbReference>
<dbReference type="Proteomes" id="UP000184063">
    <property type="component" value="Unassembled WGS sequence"/>
</dbReference>
<proteinExistence type="inferred from homology"/>
<name>A0A1M3TLV0_ASPLC</name>